<feature type="non-terminal residue" evidence="1">
    <location>
        <position position="71"/>
    </location>
</feature>
<protein>
    <submittedName>
        <fullName evidence="1">Uncharacterized protein</fullName>
    </submittedName>
</protein>
<feature type="non-terminal residue" evidence="1">
    <location>
        <position position="1"/>
    </location>
</feature>
<evidence type="ECO:0000313" key="2">
    <source>
        <dbReference type="Proteomes" id="UP000007800"/>
    </source>
</evidence>
<dbReference type="Proteomes" id="UP000007800">
    <property type="component" value="Unassembled WGS sequence"/>
</dbReference>
<dbReference type="InParanoid" id="C5LFI1"/>
<dbReference type="EMBL" id="GG681486">
    <property type="protein sequence ID" value="EER04513.1"/>
    <property type="molecule type" value="Genomic_DNA"/>
</dbReference>
<proteinExistence type="predicted"/>
<sequence length="71" mass="8323">ARYAWFAKKAESLRHAAGRLMWRALGSTPGILMARVMEWKRMDHAVVERFAKATLYKTGWRLEDKDAKWLS</sequence>
<dbReference type="AlphaFoldDB" id="C5LFI1"/>
<name>C5LFI1_PERM5</name>
<organism evidence="2">
    <name type="scientific">Perkinsus marinus (strain ATCC 50983 / TXsc)</name>
    <dbReference type="NCBI Taxonomy" id="423536"/>
    <lineage>
        <taxon>Eukaryota</taxon>
        <taxon>Sar</taxon>
        <taxon>Alveolata</taxon>
        <taxon>Perkinsozoa</taxon>
        <taxon>Perkinsea</taxon>
        <taxon>Perkinsida</taxon>
        <taxon>Perkinsidae</taxon>
        <taxon>Perkinsus</taxon>
    </lineage>
</organism>
<accession>C5LFI1</accession>
<evidence type="ECO:0000313" key="1">
    <source>
        <dbReference type="EMBL" id="EER04513.1"/>
    </source>
</evidence>
<gene>
    <name evidence="1" type="ORF">Pmar_PMAR025192</name>
</gene>
<keyword evidence="2" id="KW-1185">Reference proteome</keyword>
<reference evidence="1 2" key="1">
    <citation type="submission" date="2008-07" db="EMBL/GenBank/DDBJ databases">
        <authorList>
            <person name="El-Sayed N."/>
            <person name="Caler E."/>
            <person name="Inman J."/>
            <person name="Amedeo P."/>
            <person name="Hass B."/>
            <person name="Wortman J."/>
        </authorList>
    </citation>
    <scope>NUCLEOTIDE SEQUENCE [LARGE SCALE GENOMIC DNA]</scope>
    <source>
        <strain evidence="2">ATCC 50983 / TXsc</strain>
    </source>
</reference>
<dbReference type="RefSeq" id="XP_002772697.1">
    <property type="nucleotide sequence ID" value="XM_002772651.1"/>
</dbReference>
<dbReference type="GeneID" id="9037391"/>